<dbReference type="AlphaFoldDB" id="A0A382UXI3"/>
<accession>A0A382UXI3</accession>
<organism evidence="1">
    <name type="scientific">marine metagenome</name>
    <dbReference type="NCBI Taxonomy" id="408172"/>
    <lineage>
        <taxon>unclassified sequences</taxon>
        <taxon>metagenomes</taxon>
        <taxon>ecological metagenomes</taxon>
    </lineage>
</organism>
<dbReference type="GO" id="GO:0004113">
    <property type="term" value="F:2',3'-cyclic-nucleotide 3'-phosphodiesterase activity"/>
    <property type="evidence" value="ECO:0007669"/>
    <property type="project" value="TreeGrafter"/>
</dbReference>
<evidence type="ECO:0000313" key="1">
    <source>
        <dbReference type="EMBL" id="SVD38983.1"/>
    </source>
</evidence>
<name>A0A382UXI3_9ZZZZ</name>
<dbReference type="SUPFAM" id="SSF55144">
    <property type="entry name" value="LigT-like"/>
    <property type="match status" value="1"/>
</dbReference>
<dbReference type="PANTHER" id="PTHR28141">
    <property type="entry name" value="2',3'-CYCLIC-NUCLEOTIDE 3'-PHOSPHODIESTERASE"/>
    <property type="match status" value="1"/>
</dbReference>
<evidence type="ECO:0008006" key="2">
    <source>
        <dbReference type="Google" id="ProtNLM"/>
    </source>
</evidence>
<dbReference type="InterPro" id="IPR009097">
    <property type="entry name" value="Cyclic_Pdiesterase"/>
</dbReference>
<dbReference type="PANTHER" id="PTHR28141:SF1">
    <property type="entry name" value="2',3'-CYCLIC-NUCLEOTIDE 3'-PHOSPHODIESTERASE"/>
    <property type="match status" value="1"/>
</dbReference>
<dbReference type="Pfam" id="PF07823">
    <property type="entry name" value="CPDase"/>
    <property type="match status" value="1"/>
</dbReference>
<protein>
    <recommendedName>
        <fullName evidence="2">Cyclic phosphodiesterase-like protein</fullName>
    </recommendedName>
</protein>
<dbReference type="GO" id="GO:0009187">
    <property type="term" value="P:cyclic nucleotide metabolic process"/>
    <property type="evidence" value="ECO:0007669"/>
    <property type="project" value="TreeGrafter"/>
</dbReference>
<proteinExistence type="predicted"/>
<reference evidence="1" key="1">
    <citation type="submission" date="2018-05" db="EMBL/GenBank/DDBJ databases">
        <authorList>
            <person name="Lanie J.A."/>
            <person name="Ng W.-L."/>
            <person name="Kazmierczak K.M."/>
            <person name="Andrzejewski T.M."/>
            <person name="Davidsen T.M."/>
            <person name="Wayne K.J."/>
            <person name="Tettelin H."/>
            <person name="Glass J.I."/>
            <person name="Rusch D."/>
            <person name="Podicherti R."/>
            <person name="Tsui H.-C.T."/>
            <person name="Winkler M.E."/>
        </authorList>
    </citation>
    <scope>NUCLEOTIDE SEQUENCE</scope>
</reference>
<sequence>MFAIWFLFGKEDGRYLEHIIKDLSTQHNSPFFIPHITVYGLVNTNLETIDNLILESIKGVKPFLVEKNSIGYSDDFWKTLFIEIKQNLYLNSINEKLTNGLSKFSNYAFSPHISVIYKKMNENEKKFMAQNLNVKNDFLVSKIVIHEFSNNVEDWKIIKEYDLGD</sequence>
<dbReference type="InterPro" id="IPR012386">
    <property type="entry name" value="Cyclic-nucl_3Pdiesterase"/>
</dbReference>
<gene>
    <name evidence="1" type="ORF">METZ01_LOCUS391837</name>
</gene>
<dbReference type="Gene3D" id="3.90.1140.10">
    <property type="entry name" value="Cyclic phosphodiesterase"/>
    <property type="match status" value="1"/>
</dbReference>
<dbReference type="EMBL" id="UINC01147582">
    <property type="protein sequence ID" value="SVD38983.1"/>
    <property type="molecule type" value="Genomic_DNA"/>
</dbReference>